<dbReference type="PANTHER" id="PTHR46211">
    <property type="entry name" value="GLYCEROPHOSPHORYL DIESTER PHOSPHODIESTERASE"/>
    <property type="match status" value="1"/>
</dbReference>
<dbReference type="GO" id="GO:0006629">
    <property type="term" value="P:lipid metabolic process"/>
    <property type="evidence" value="ECO:0007669"/>
    <property type="project" value="InterPro"/>
</dbReference>
<name>A0A243RV85_9ACTN</name>
<dbReference type="PANTHER" id="PTHR46211:SF1">
    <property type="entry name" value="GLYCEROPHOSPHODIESTER PHOSPHODIESTERASE, CYTOPLASMIC"/>
    <property type="match status" value="1"/>
</dbReference>
<comment type="caution">
    <text evidence="3">The sequence shown here is derived from an EMBL/GenBank/DDBJ whole genome shotgun (WGS) entry which is preliminary data.</text>
</comment>
<organism evidence="3 4">
    <name type="scientific">Streptosporangium minutum</name>
    <dbReference type="NCBI Taxonomy" id="569862"/>
    <lineage>
        <taxon>Bacteria</taxon>
        <taxon>Bacillati</taxon>
        <taxon>Actinomycetota</taxon>
        <taxon>Actinomycetes</taxon>
        <taxon>Streptosporangiales</taxon>
        <taxon>Streptosporangiaceae</taxon>
        <taxon>Streptosporangium</taxon>
    </lineage>
</organism>
<reference evidence="3 4" key="1">
    <citation type="submission" date="2017-05" db="EMBL/GenBank/DDBJ databases">
        <title>Biotechnological potential of actinobacteria isolated from South African environments.</title>
        <authorList>
            <person name="Le Roes-Hill M."/>
            <person name="Prins A."/>
            <person name="Durrell K.A."/>
        </authorList>
    </citation>
    <scope>NUCLEOTIDE SEQUENCE [LARGE SCALE GENOMIC DNA]</scope>
    <source>
        <strain evidence="3">M26</strain>
    </source>
</reference>
<dbReference type="EMBL" id="NGFP01000011">
    <property type="protein sequence ID" value="OUC99108.1"/>
    <property type="molecule type" value="Genomic_DNA"/>
</dbReference>
<protein>
    <recommendedName>
        <fullName evidence="2">GP-PDE domain-containing protein</fullName>
    </recommendedName>
</protein>
<sequence>MRRPAPGPGPIPPAGGGQPRGGGARSPVPGRPGRAPVRRSGRAGGELSRWARIGRGTARVSLLSALVVSGVGQAPGLARTAPPTCWTPGVVSHRGYWAGGTENTARAFEQALAAGSGRVELDVRFTEDHQPVLMHDATVDRTTSGTGRVSGMTLARFRELRTADGQRPPTLAEVLELLRGGAEEVLVELKEVPDAEDLRSLEDDYDRSGAHRWASLMSFSPSALEAVRSIPARKGLLSTTAPPLSLAGKFSFVGVRYDNLSGALTREYRDHGMAVYAWTPDDESAWRRLAGYGVDRVITNETSAYLAWAREACQP</sequence>
<evidence type="ECO:0000313" key="3">
    <source>
        <dbReference type="EMBL" id="OUC99108.1"/>
    </source>
</evidence>
<keyword evidence="4" id="KW-1185">Reference proteome</keyword>
<dbReference type="Proteomes" id="UP000194761">
    <property type="component" value="Unassembled WGS sequence"/>
</dbReference>
<evidence type="ECO:0000313" key="4">
    <source>
        <dbReference type="Proteomes" id="UP000194761"/>
    </source>
</evidence>
<accession>A0A243RV85</accession>
<dbReference type="Gene3D" id="3.20.20.190">
    <property type="entry name" value="Phosphatidylinositol (PI) phosphodiesterase"/>
    <property type="match status" value="1"/>
</dbReference>
<feature type="compositionally biased region" description="Low complexity" evidence="1">
    <location>
        <begin position="25"/>
        <end position="35"/>
    </location>
</feature>
<dbReference type="AlphaFoldDB" id="A0A243RV85"/>
<evidence type="ECO:0000259" key="2">
    <source>
        <dbReference type="PROSITE" id="PS51704"/>
    </source>
</evidence>
<feature type="compositionally biased region" description="Gly residues" evidence="1">
    <location>
        <begin position="14"/>
        <end position="24"/>
    </location>
</feature>
<feature type="region of interest" description="Disordered" evidence="1">
    <location>
        <begin position="1"/>
        <end position="45"/>
    </location>
</feature>
<dbReference type="InterPro" id="IPR017946">
    <property type="entry name" value="PLC-like_Pdiesterase_TIM-brl"/>
</dbReference>
<feature type="domain" description="GP-PDE" evidence="2">
    <location>
        <begin position="88"/>
        <end position="309"/>
    </location>
</feature>
<evidence type="ECO:0000256" key="1">
    <source>
        <dbReference type="SAM" id="MobiDB-lite"/>
    </source>
</evidence>
<gene>
    <name evidence="3" type="ORF">CA984_04165</name>
</gene>
<dbReference type="SUPFAM" id="SSF51695">
    <property type="entry name" value="PLC-like phosphodiesterases"/>
    <property type="match status" value="1"/>
</dbReference>
<dbReference type="Pfam" id="PF03009">
    <property type="entry name" value="GDPD"/>
    <property type="match status" value="1"/>
</dbReference>
<feature type="compositionally biased region" description="Pro residues" evidence="1">
    <location>
        <begin position="1"/>
        <end position="13"/>
    </location>
</feature>
<dbReference type="PROSITE" id="PS51704">
    <property type="entry name" value="GP_PDE"/>
    <property type="match status" value="1"/>
</dbReference>
<dbReference type="PROSITE" id="PS50007">
    <property type="entry name" value="PIPLC_X_DOMAIN"/>
    <property type="match status" value="1"/>
</dbReference>
<dbReference type="GO" id="GO:0008081">
    <property type="term" value="F:phosphoric diester hydrolase activity"/>
    <property type="evidence" value="ECO:0007669"/>
    <property type="project" value="InterPro"/>
</dbReference>
<dbReference type="CDD" id="cd08556">
    <property type="entry name" value="GDPD"/>
    <property type="match status" value="1"/>
</dbReference>
<dbReference type="InterPro" id="IPR030395">
    <property type="entry name" value="GP_PDE_dom"/>
</dbReference>
<proteinExistence type="predicted"/>